<gene>
    <name evidence="7" type="ORF">ACFO4N_07160</name>
</gene>
<dbReference type="Pfam" id="PF13416">
    <property type="entry name" value="SBP_bac_8"/>
    <property type="match status" value="1"/>
</dbReference>
<organism evidence="7 8">
    <name type="scientific">Camelliibacillus cellulosilyticus</name>
    <dbReference type="NCBI Taxonomy" id="2174486"/>
    <lineage>
        <taxon>Bacteria</taxon>
        <taxon>Bacillati</taxon>
        <taxon>Bacillota</taxon>
        <taxon>Bacilli</taxon>
        <taxon>Bacillales</taxon>
        <taxon>Sporolactobacillaceae</taxon>
        <taxon>Camelliibacillus</taxon>
    </lineage>
</organism>
<dbReference type="PANTHER" id="PTHR43649:SF31">
    <property type="entry name" value="SN-GLYCEROL-3-PHOSPHATE-BINDING PERIPLASMIC PROTEIN UGPB"/>
    <property type="match status" value="1"/>
</dbReference>
<dbReference type="CDD" id="cd14748">
    <property type="entry name" value="PBP2_UgpB"/>
    <property type="match status" value="1"/>
</dbReference>
<dbReference type="InterPro" id="IPR050490">
    <property type="entry name" value="Bact_solute-bd_prot1"/>
</dbReference>
<evidence type="ECO:0000256" key="4">
    <source>
        <dbReference type="ARBA" id="ARBA00022729"/>
    </source>
</evidence>
<feature type="chain" id="PRO_5046202657" evidence="6">
    <location>
        <begin position="26"/>
        <end position="439"/>
    </location>
</feature>
<evidence type="ECO:0000313" key="8">
    <source>
        <dbReference type="Proteomes" id="UP001596022"/>
    </source>
</evidence>
<reference evidence="8" key="1">
    <citation type="journal article" date="2019" name="Int. J. Syst. Evol. Microbiol.">
        <title>The Global Catalogue of Microorganisms (GCM) 10K type strain sequencing project: providing services to taxonomists for standard genome sequencing and annotation.</title>
        <authorList>
            <consortium name="The Broad Institute Genomics Platform"/>
            <consortium name="The Broad Institute Genome Sequencing Center for Infectious Disease"/>
            <person name="Wu L."/>
            <person name="Ma J."/>
        </authorList>
    </citation>
    <scope>NUCLEOTIDE SEQUENCE [LARGE SCALE GENOMIC DNA]</scope>
    <source>
        <strain evidence="8">CGMCC 1.16306</strain>
    </source>
</reference>
<dbReference type="Proteomes" id="UP001596022">
    <property type="component" value="Unassembled WGS sequence"/>
</dbReference>
<accession>A0ABV9GKI5</accession>
<proteinExistence type="inferred from homology"/>
<keyword evidence="5" id="KW-0574">Periplasm</keyword>
<evidence type="ECO:0000256" key="1">
    <source>
        <dbReference type="ARBA" id="ARBA00004196"/>
    </source>
</evidence>
<dbReference type="PROSITE" id="PS01037">
    <property type="entry name" value="SBP_BACTERIAL_1"/>
    <property type="match status" value="1"/>
</dbReference>
<keyword evidence="4 6" id="KW-0732">Signal</keyword>
<evidence type="ECO:0000256" key="3">
    <source>
        <dbReference type="ARBA" id="ARBA00022448"/>
    </source>
</evidence>
<keyword evidence="3" id="KW-0813">Transport</keyword>
<sequence>MKKFIGVFIAMLLLLSLGLAGCSNSGSKDTASKKGKVEVDFWHAMSGDNGKVLQGIVDDFNKQSKDVYVKAIYQGSYDDALSKLRAVGGSDQAPALVQTFEIGTKYMSTSGFVTPMQKFIDKDKFDTSKLEKNILDYYTIDGKLYSMPFNTSNAVMFYNKDMFKKAGLDPNKPPRTFSEVEDAAKKLTKKGKTHGYTNATIGWFFEELMANQNALYLNNDNGRKGDATKSLVNSDAGLKIFNWLNDMNKAGTFKNYGNQWEDPRGPFFAQQVGMYLDSTANTAEVIKNSPFDVGTAPLPVPDGTDPQGVIVGGASLWITNKVSEKKQDAAWEFIKYLTQSKVQAKWAAGTGYFPISPEAYNEPELKKIYDKYPQYKVAVKQLEDTKSTPATQGALTTIMPESRKIIESALEKMYQGTDPKKALDEAAKQIDQALSKKES</sequence>
<dbReference type="Gene3D" id="3.40.190.10">
    <property type="entry name" value="Periplasmic binding protein-like II"/>
    <property type="match status" value="2"/>
</dbReference>
<evidence type="ECO:0000256" key="2">
    <source>
        <dbReference type="ARBA" id="ARBA00008520"/>
    </source>
</evidence>
<evidence type="ECO:0000256" key="6">
    <source>
        <dbReference type="SAM" id="SignalP"/>
    </source>
</evidence>
<comment type="caution">
    <text evidence="7">The sequence shown here is derived from an EMBL/GenBank/DDBJ whole genome shotgun (WGS) entry which is preliminary data.</text>
</comment>
<dbReference type="SUPFAM" id="SSF53850">
    <property type="entry name" value="Periplasmic binding protein-like II"/>
    <property type="match status" value="1"/>
</dbReference>
<evidence type="ECO:0000256" key="5">
    <source>
        <dbReference type="ARBA" id="ARBA00022764"/>
    </source>
</evidence>
<keyword evidence="8" id="KW-1185">Reference proteome</keyword>
<protein>
    <submittedName>
        <fullName evidence="7">ABC transporter substrate-binding protein</fullName>
    </submittedName>
</protein>
<dbReference type="PANTHER" id="PTHR43649">
    <property type="entry name" value="ARABINOSE-BINDING PROTEIN-RELATED"/>
    <property type="match status" value="1"/>
</dbReference>
<dbReference type="PROSITE" id="PS51257">
    <property type="entry name" value="PROKAR_LIPOPROTEIN"/>
    <property type="match status" value="1"/>
</dbReference>
<feature type="signal peptide" evidence="6">
    <location>
        <begin position="1"/>
        <end position="25"/>
    </location>
</feature>
<dbReference type="EMBL" id="JBHSFW010000002">
    <property type="protein sequence ID" value="MFC4618512.1"/>
    <property type="molecule type" value="Genomic_DNA"/>
</dbReference>
<comment type="similarity">
    <text evidence="2">Belongs to the bacterial solute-binding protein 1 family.</text>
</comment>
<comment type="subcellular location">
    <subcellularLocation>
        <location evidence="1">Cell envelope</location>
    </subcellularLocation>
</comment>
<evidence type="ECO:0000313" key="7">
    <source>
        <dbReference type="EMBL" id="MFC4618512.1"/>
    </source>
</evidence>
<dbReference type="InterPro" id="IPR006061">
    <property type="entry name" value="SBP_1_CS"/>
</dbReference>
<name>A0ABV9GKI5_9BACL</name>
<dbReference type="InterPro" id="IPR006059">
    <property type="entry name" value="SBP"/>
</dbReference>
<dbReference type="RefSeq" id="WP_376845562.1">
    <property type="nucleotide sequence ID" value="NZ_JBHSFW010000002.1"/>
</dbReference>